<evidence type="ECO:0000256" key="1">
    <source>
        <dbReference type="SAM" id="Coils"/>
    </source>
</evidence>
<dbReference type="EMBL" id="RRYP01012204">
    <property type="protein sequence ID" value="TNV77266.1"/>
    <property type="molecule type" value="Genomic_DNA"/>
</dbReference>
<evidence type="ECO:0000313" key="3">
    <source>
        <dbReference type="EMBL" id="TNV77266.1"/>
    </source>
</evidence>
<dbReference type="Proteomes" id="UP000785679">
    <property type="component" value="Unassembled WGS sequence"/>
</dbReference>
<dbReference type="AlphaFoldDB" id="A0A8J8NL52"/>
<keyword evidence="4" id="KW-1185">Reference proteome</keyword>
<sequence length="329" mass="37952">MVEASQTTQLSDKYLNIDKGPSTETGESKASSETQASTYLEEQKVDEQTIKLTELCEATKKIINDHQELVSLLEKYARPQSTLTSRYQSIKDLLKQQPEPSSQRSYTEQIIKTLKQHNILTKSPVEVLWSCFSGIIGDVAQKEEFKTLKVENLELFQRLVLQYVHISINQLRHKPFPNHKRILQERKNLSELREEILKELNQLENIKNNSESILLAMKVRGILEGMGNDERFRAYSLNIDKLQTISEGAKKESQDIKGENQDLKAEIIMLKLEKDQQFNLLSQEIRELKEAINQLNKRDDLNDSDQVNAENSSFKQIKDSFQLSRGSQL</sequence>
<feature type="coiled-coil region" evidence="1">
    <location>
        <begin position="246"/>
        <end position="298"/>
    </location>
</feature>
<feature type="compositionally biased region" description="Polar residues" evidence="2">
    <location>
        <begin position="22"/>
        <end position="39"/>
    </location>
</feature>
<protein>
    <submittedName>
        <fullName evidence="3">Uncharacterized protein</fullName>
    </submittedName>
</protein>
<feature type="compositionally biased region" description="Polar residues" evidence="2">
    <location>
        <begin position="1"/>
        <end position="11"/>
    </location>
</feature>
<organism evidence="3 4">
    <name type="scientific">Halteria grandinella</name>
    <dbReference type="NCBI Taxonomy" id="5974"/>
    <lineage>
        <taxon>Eukaryota</taxon>
        <taxon>Sar</taxon>
        <taxon>Alveolata</taxon>
        <taxon>Ciliophora</taxon>
        <taxon>Intramacronucleata</taxon>
        <taxon>Spirotrichea</taxon>
        <taxon>Stichotrichia</taxon>
        <taxon>Sporadotrichida</taxon>
        <taxon>Halteriidae</taxon>
        <taxon>Halteria</taxon>
    </lineage>
</organism>
<proteinExistence type="predicted"/>
<accession>A0A8J8NL52</accession>
<evidence type="ECO:0000313" key="4">
    <source>
        <dbReference type="Proteomes" id="UP000785679"/>
    </source>
</evidence>
<evidence type="ECO:0000256" key="2">
    <source>
        <dbReference type="SAM" id="MobiDB-lite"/>
    </source>
</evidence>
<reference evidence="3" key="1">
    <citation type="submission" date="2019-06" db="EMBL/GenBank/DDBJ databases">
        <authorList>
            <person name="Zheng W."/>
        </authorList>
    </citation>
    <scope>NUCLEOTIDE SEQUENCE</scope>
    <source>
        <strain evidence="3">QDHG01</strain>
    </source>
</reference>
<gene>
    <name evidence="3" type="ORF">FGO68_gene6553</name>
</gene>
<keyword evidence="1" id="KW-0175">Coiled coil</keyword>
<name>A0A8J8NL52_HALGN</name>
<comment type="caution">
    <text evidence="3">The sequence shown here is derived from an EMBL/GenBank/DDBJ whole genome shotgun (WGS) entry which is preliminary data.</text>
</comment>
<feature type="region of interest" description="Disordered" evidence="2">
    <location>
        <begin position="1"/>
        <end position="39"/>
    </location>
</feature>
<feature type="coiled-coil region" evidence="1">
    <location>
        <begin position="179"/>
        <end position="213"/>
    </location>
</feature>